<dbReference type="EC" id="4.1.1.23" evidence="7"/>
<dbReference type="InterPro" id="IPR014732">
    <property type="entry name" value="OMPdecase"/>
</dbReference>
<dbReference type="GO" id="GO:0004590">
    <property type="term" value="F:orotidine-5'-phosphate decarboxylase activity"/>
    <property type="evidence" value="ECO:0007669"/>
    <property type="project" value="UniProtKB-EC"/>
</dbReference>
<evidence type="ECO:0000313" key="10">
    <source>
        <dbReference type="EMBL" id="MCI0756744.1"/>
    </source>
</evidence>
<reference evidence="10 11" key="1">
    <citation type="submission" date="2022-03" db="EMBL/GenBank/DDBJ databases">
        <title>Complete genome analysis of Roseomonas KG 17.1 : a prolific producer of plant growth promoters.</title>
        <authorList>
            <person name="Saadouli I."/>
            <person name="Najjari A."/>
            <person name="Mosbah A."/>
            <person name="Ouzari H.I."/>
        </authorList>
    </citation>
    <scope>NUCLEOTIDE SEQUENCE [LARGE SCALE GENOMIC DNA]</scope>
    <source>
        <strain evidence="10 11">KG17-1</strain>
    </source>
</reference>
<comment type="function">
    <text evidence="1 7">Catalyzes the decarboxylation of orotidine 5'-monophosphate (OMP) to uridine 5'-monophosphate (UMP).</text>
</comment>
<feature type="domain" description="Orotidine 5'-phosphate decarboxylase" evidence="9">
    <location>
        <begin position="9"/>
        <end position="235"/>
    </location>
</feature>
<keyword evidence="5 7" id="KW-0456">Lyase</keyword>
<dbReference type="RefSeq" id="WP_120007118.1">
    <property type="nucleotide sequence ID" value="NZ_JALBUU010000125.1"/>
</dbReference>
<comment type="subunit">
    <text evidence="7">Homodimer.</text>
</comment>
<comment type="caution">
    <text evidence="10">The sequence shown here is derived from an EMBL/GenBank/DDBJ whole genome shotgun (WGS) entry which is preliminary data.</text>
</comment>
<evidence type="ECO:0000313" key="11">
    <source>
        <dbReference type="Proteomes" id="UP001201985"/>
    </source>
</evidence>
<dbReference type="InterPro" id="IPR001754">
    <property type="entry name" value="OMPdeCOase_dom"/>
</dbReference>
<dbReference type="InterPro" id="IPR011060">
    <property type="entry name" value="RibuloseP-bd_barrel"/>
</dbReference>
<evidence type="ECO:0000256" key="5">
    <source>
        <dbReference type="ARBA" id="ARBA00023239"/>
    </source>
</evidence>
<evidence type="ECO:0000256" key="6">
    <source>
        <dbReference type="ARBA" id="ARBA00049157"/>
    </source>
</evidence>
<feature type="binding site" evidence="7">
    <location>
        <position position="219"/>
    </location>
    <ligand>
        <name>substrate</name>
    </ligand>
</feature>
<feature type="binding site" evidence="7">
    <location>
        <position position="37"/>
    </location>
    <ligand>
        <name>substrate</name>
    </ligand>
</feature>
<feature type="binding site" evidence="7">
    <location>
        <position position="129"/>
    </location>
    <ligand>
        <name>substrate</name>
    </ligand>
</feature>
<dbReference type="NCBIfam" id="NF001273">
    <property type="entry name" value="PRK00230.1"/>
    <property type="match status" value="1"/>
</dbReference>
<evidence type="ECO:0000256" key="7">
    <source>
        <dbReference type="HAMAP-Rule" id="MF_01200"/>
    </source>
</evidence>
<name>A0ABS9WDK8_9PROT</name>
<keyword evidence="4 7" id="KW-0665">Pyrimidine biosynthesis</keyword>
<gene>
    <name evidence="7 10" type="primary">pyrF</name>
    <name evidence="10" type="ORF">MON41_24210</name>
</gene>
<keyword evidence="3 7" id="KW-0210">Decarboxylase</keyword>
<evidence type="ECO:0000256" key="2">
    <source>
        <dbReference type="ARBA" id="ARBA00004861"/>
    </source>
</evidence>
<comment type="pathway">
    <text evidence="2 7 8">Pyrimidine metabolism; UMP biosynthesis via de novo pathway; UMP from orotate: step 2/2.</text>
</comment>
<evidence type="ECO:0000259" key="9">
    <source>
        <dbReference type="SMART" id="SM00934"/>
    </source>
</evidence>
<dbReference type="PANTHER" id="PTHR32119">
    <property type="entry name" value="OROTIDINE 5'-PHOSPHATE DECARBOXYLASE"/>
    <property type="match status" value="1"/>
</dbReference>
<feature type="active site" description="Proton donor" evidence="7">
    <location>
        <position position="65"/>
    </location>
</feature>
<evidence type="ECO:0000256" key="4">
    <source>
        <dbReference type="ARBA" id="ARBA00022975"/>
    </source>
</evidence>
<keyword evidence="11" id="KW-1185">Reference proteome</keyword>
<dbReference type="HAMAP" id="MF_01200_B">
    <property type="entry name" value="OMPdecase_type1_B"/>
    <property type="match status" value="1"/>
</dbReference>
<comment type="similarity">
    <text evidence="7">Belongs to the OMP decarboxylase family. Type 1 subfamily.</text>
</comment>
<protein>
    <recommendedName>
        <fullName evidence="7">Orotidine 5'-phosphate decarboxylase</fullName>
        <ecNumber evidence="7">4.1.1.23</ecNumber>
    </recommendedName>
    <alternativeName>
        <fullName evidence="7">OMP decarboxylase</fullName>
        <shortName evidence="7">OMPDCase</shortName>
        <shortName evidence="7">OMPdecase</shortName>
    </alternativeName>
</protein>
<evidence type="ECO:0000256" key="1">
    <source>
        <dbReference type="ARBA" id="ARBA00002356"/>
    </source>
</evidence>
<dbReference type="Pfam" id="PF00215">
    <property type="entry name" value="OMPdecase"/>
    <property type="match status" value="1"/>
</dbReference>
<comment type="catalytic activity">
    <reaction evidence="6 7 8">
        <text>orotidine 5'-phosphate + H(+) = UMP + CO2</text>
        <dbReference type="Rhea" id="RHEA:11596"/>
        <dbReference type="ChEBI" id="CHEBI:15378"/>
        <dbReference type="ChEBI" id="CHEBI:16526"/>
        <dbReference type="ChEBI" id="CHEBI:57538"/>
        <dbReference type="ChEBI" id="CHEBI:57865"/>
        <dbReference type="EC" id="4.1.1.23"/>
    </reaction>
</comment>
<dbReference type="Proteomes" id="UP001201985">
    <property type="component" value="Unassembled WGS sequence"/>
</dbReference>
<accession>A0ABS9WDK8</accession>
<feature type="binding site" evidence="7">
    <location>
        <position position="220"/>
    </location>
    <ligand>
        <name>substrate</name>
    </ligand>
</feature>
<dbReference type="NCBIfam" id="TIGR01740">
    <property type="entry name" value="pyrF"/>
    <property type="match status" value="1"/>
</dbReference>
<evidence type="ECO:0000256" key="8">
    <source>
        <dbReference type="RuleBase" id="RU000512"/>
    </source>
</evidence>
<feature type="binding site" evidence="7">
    <location>
        <position position="190"/>
    </location>
    <ligand>
        <name>substrate</name>
    </ligand>
</feature>
<dbReference type="Gene3D" id="3.20.20.70">
    <property type="entry name" value="Aldolase class I"/>
    <property type="match status" value="1"/>
</dbReference>
<feature type="binding site" evidence="7">
    <location>
        <position position="15"/>
    </location>
    <ligand>
        <name>substrate</name>
    </ligand>
</feature>
<organism evidence="10 11">
    <name type="scientific">Teichococcus vastitatis</name>
    <dbReference type="NCBI Taxonomy" id="2307076"/>
    <lineage>
        <taxon>Bacteria</taxon>
        <taxon>Pseudomonadati</taxon>
        <taxon>Pseudomonadota</taxon>
        <taxon>Alphaproteobacteria</taxon>
        <taxon>Acetobacterales</taxon>
        <taxon>Roseomonadaceae</taxon>
        <taxon>Roseomonas</taxon>
    </lineage>
</organism>
<dbReference type="InterPro" id="IPR018089">
    <property type="entry name" value="OMPdecase_AS"/>
</dbReference>
<dbReference type="PANTHER" id="PTHR32119:SF2">
    <property type="entry name" value="OROTIDINE 5'-PHOSPHATE DECARBOXYLASE"/>
    <property type="match status" value="1"/>
</dbReference>
<dbReference type="SUPFAM" id="SSF51366">
    <property type="entry name" value="Ribulose-phoshate binding barrel"/>
    <property type="match status" value="1"/>
</dbReference>
<proteinExistence type="inferred from homology"/>
<dbReference type="PROSITE" id="PS00156">
    <property type="entry name" value="OMPDECASE"/>
    <property type="match status" value="1"/>
</dbReference>
<dbReference type="EMBL" id="JALBUU010000125">
    <property type="protein sequence ID" value="MCI0756744.1"/>
    <property type="molecule type" value="Genomic_DNA"/>
</dbReference>
<feature type="binding site" evidence="7">
    <location>
        <begin position="63"/>
        <end position="72"/>
    </location>
    <ligand>
        <name>substrate</name>
    </ligand>
</feature>
<dbReference type="InterPro" id="IPR013785">
    <property type="entry name" value="Aldolase_TIM"/>
</dbReference>
<dbReference type="InterPro" id="IPR047596">
    <property type="entry name" value="OMPdecase_bac"/>
</dbReference>
<evidence type="ECO:0000256" key="3">
    <source>
        <dbReference type="ARBA" id="ARBA00022793"/>
    </source>
</evidence>
<feature type="binding site" evidence="7">
    <location>
        <position position="199"/>
    </location>
    <ligand>
        <name>substrate</name>
    </ligand>
</feature>
<sequence length="262" mass="26226">MRQKPNGAGIIAALDTPDPARAEGWARAVAPHVGLLKVGLELFCAAGPQVVRRVAAHRPVFLDLKFHDIPNTVAGAVRSVCGTKGEAGGPAMLTLHGGGGGAMIEAARRAAEDSLGEDRPALLAVTVLTSFTAEALAATGVSGGPTQQVLRLARLALAAGADGLVCSPQEVSRLRDAFGEAPLLVVPGVRPAGSDAGDQARIATPEDTAAAGADWLVVGRPITAAADPAAAAAAIAASLPRPAPLFAGPHSHGLPSHGLPQQ</sequence>
<dbReference type="CDD" id="cd04725">
    <property type="entry name" value="OMP_decarboxylase_like"/>
    <property type="match status" value="1"/>
</dbReference>
<dbReference type="SMART" id="SM00934">
    <property type="entry name" value="OMPdecase"/>
    <property type="match status" value="1"/>
</dbReference>